<gene>
    <name evidence="1" type="ORF">H8B04_11795</name>
</gene>
<protein>
    <recommendedName>
        <fullName evidence="3">Tetratricopeptide repeat protein</fullName>
    </recommendedName>
</protein>
<evidence type="ECO:0000313" key="1">
    <source>
        <dbReference type="EMBL" id="MBD1430240.1"/>
    </source>
</evidence>
<evidence type="ECO:0008006" key="3">
    <source>
        <dbReference type="Google" id="ProtNLM"/>
    </source>
</evidence>
<dbReference type="RefSeq" id="WP_190302481.1">
    <property type="nucleotide sequence ID" value="NZ_JACOIJ010000023.1"/>
</dbReference>
<dbReference type="EMBL" id="JACOIJ010000023">
    <property type="protein sequence ID" value="MBD1430240.1"/>
    <property type="molecule type" value="Genomic_DNA"/>
</dbReference>
<organism evidence="1 2">
    <name type="scientific">Sphingobacterium litopenaei</name>
    <dbReference type="NCBI Taxonomy" id="2763500"/>
    <lineage>
        <taxon>Bacteria</taxon>
        <taxon>Pseudomonadati</taxon>
        <taxon>Bacteroidota</taxon>
        <taxon>Sphingobacteriia</taxon>
        <taxon>Sphingobacteriales</taxon>
        <taxon>Sphingobacteriaceae</taxon>
        <taxon>Sphingobacterium</taxon>
    </lineage>
</organism>
<reference evidence="1 2" key="1">
    <citation type="submission" date="2020-08" db="EMBL/GenBank/DDBJ databases">
        <title>Sphingobacterium sp. DN04309 isolated from aquaculture water.</title>
        <authorList>
            <person name="Zhang M."/>
        </authorList>
    </citation>
    <scope>NUCLEOTIDE SEQUENCE [LARGE SCALE GENOMIC DNA]</scope>
    <source>
        <strain evidence="1 2">DN04309</strain>
    </source>
</reference>
<keyword evidence="2" id="KW-1185">Reference proteome</keyword>
<dbReference type="Proteomes" id="UP000651271">
    <property type="component" value="Unassembled WGS sequence"/>
</dbReference>
<proteinExistence type="predicted"/>
<accession>A0ABR7YFZ8</accession>
<comment type="caution">
    <text evidence="1">The sequence shown here is derived from an EMBL/GenBank/DDBJ whole genome shotgun (WGS) entry which is preliminary data.</text>
</comment>
<evidence type="ECO:0000313" key="2">
    <source>
        <dbReference type="Proteomes" id="UP000651271"/>
    </source>
</evidence>
<sequence>MFNARIKSLLGLTEAYRGEYEKANQLLNEGYQIATSVPDTSEILYNQFMQARVLVLRKQFAAAIEKYKTVIANNNKDFAHYRY</sequence>
<dbReference type="Gene3D" id="1.25.40.10">
    <property type="entry name" value="Tetratricopeptide repeat domain"/>
    <property type="match status" value="1"/>
</dbReference>
<dbReference type="SUPFAM" id="SSF48452">
    <property type="entry name" value="TPR-like"/>
    <property type="match status" value="1"/>
</dbReference>
<dbReference type="InterPro" id="IPR011990">
    <property type="entry name" value="TPR-like_helical_dom_sf"/>
</dbReference>
<name>A0ABR7YFZ8_9SPHI</name>